<name>A0A846Z8M5_9ACTN</name>
<gene>
    <name evidence="1" type="ORF">HGB48_25180</name>
</gene>
<evidence type="ECO:0000313" key="2">
    <source>
        <dbReference type="Proteomes" id="UP000579250"/>
    </source>
</evidence>
<accession>A0A846Z8M5</accession>
<dbReference type="RefSeq" id="WP_067633241.1">
    <property type="nucleotide sequence ID" value="NZ_JAAXPI010000046.1"/>
</dbReference>
<comment type="caution">
    <text evidence="1">The sequence shown here is derived from an EMBL/GenBank/DDBJ whole genome shotgun (WGS) entry which is preliminary data.</text>
</comment>
<proteinExistence type="predicted"/>
<dbReference type="AlphaFoldDB" id="A0A846Z8M5"/>
<reference evidence="1 2" key="1">
    <citation type="submission" date="2020-04" db="EMBL/GenBank/DDBJ databases">
        <title>MicrobeNet Type strains.</title>
        <authorList>
            <person name="Nicholson A.C."/>
        </authorList>
    </citation>
    <scope>NUCLEOTIDE SEQUENCE [LARGE SCALE GENOMIC DNA]</scope>
    <source>
        <strain evidence="1 2">ATCC BAA-277</strain>
    </source>
</reference>
<protein>
    <submittedName>
        <fullName evidence="1">Uncharacterized protein</fullName>
    </submittedName>
</protein>
<dbReference type="Proteomes" id="UP000579250">
    <property type="component" value="Unassembled WGS sequence"/>
</dbReference>
<evidence type="ECO:0000313" key="1">
    <source>
        <dbReference type="EMBL" id="NKZ07008.1"/>
    </source>
</evidence>
<organism evidence="1 2">
    <name type="scientific">Actinomadura latina</name>
    <dbReference type="NCBI Taxonomy" id="163603"/>
    <lineage>
        <taxon>Bacteria</taxon>
        <taxon>Bacillati</taxon>
        <taxon>Actinomycetota</taxon>
        <taxon>Actinomycetes</taxon>
        <taxon>Streptosporangiales</taxon>
        <taxon>Thermomonosporaceae</taxon>
        <taxon>Actinomadura</taxon>
    </lineage>
</organism>
<sequence length="95" mass="10146">MDDVHESEQLPVYHAEVAEWAVELGGGVAPRLFVLVREDPGEGDAVVDEIVAYGIVMPDGSAATVPLGGRGFGRWLTPESASRRMGSELVWLTPA</sequence>
<keyword evidence="2" id="KW-1185">Reference proteome</keyword>
<dbReference type="EMBL" id="JAAXPI010000046">
    <property type="protein sequence ID" value="NKZ07008.1"/>
    <property type="molecule type" value="Genomic_DNA"/>
</dbReference>